<keyword evidence="3" id="KW-0964">Secreted</keyword>
<dbReference type="EMBL" id="FNLN01000022">
    <property type="protein sequence ID" value="SDU07450.1"/>
    <property type="molecule type" value="Genomic_DNA"/>
</dbReference>
<dbReference type="InterPro" id="IPR018511">
    <property type="entry name" value="Hemolysin-typ_Ca-bd_CS"/>
</dbReference>
<dbReference type="PANTHER" id="PTHR38340">
    <property type="entry name" value="S-LAYER PROTEIN"/>
    <property type="match status" value="1"/>
</dbReference>
<evidence type="ECO:0000313" key="6">
    <source>
        <dbReference type="EMBL" id="SDU07450.1"/>
    </source>
</evidence>
<gene>
    <name evidence="6" type="ORF">SAMN05216406_1222</name>
</gene>
<evidence type="ECO:0000256" key="1">
    <source>
        <dbReference type="ARBA" id="ARBA00001913"/>
    </source>
</evidence>
<reference evidence="7" key="1">
    <citation type="submission" date="2016-10" db="EMBL/GenBank/DDBJ databases">
        <authorList>
            <person name="Varghese N."/>
            <person name="Submissions S."/>
        </authorList>
    </citation>
    <scope>NUCLEOTIDE SEQUENCE [LARGE SCALE GENOMIC DNA]</scope>
    <source>
        <strain evidence="7">Nm10</strain>
    </source>
</reference>
<dbReference type="InterPro" id="IPR011049">
    <property type="entry name" value="Serralysin-like_metalloprot_C"/>
</dbReference>
<comment type="cofactor">
    <cofactor evidence="1">
        <name>Ca(2+)</name>
        <dbReference type="ChEBI" id="CHEBI:29108"/>
    </cofactor>
</comment>
<dbReference type="PANTHER" id="PTHR38340:SF1">
    <property type="entry name" value="S-LAYER PROTEIN"/>
    <property type="match status" value="1"/>
</dbReference>
<accession>A0A1H2FJ93</accession>
<evidence type="ECO:0000313" key="7">
    <source>
        <dbReference type="Proteomes" id="UP000182882"/>
    </source>
</evidence>
<proteinExistence type="predicted"/>
<dbReference type="RefSeq" id="WP_062558763.1">
    <property type="nucleotide sequence ID" value="NZ_CP013341.1"/>
</dbReference>
<organism evidence="6 7">
    <name type="scientific">Nitrosomonas ureae</name>
    <dbReference type="NCBI Taxonomy" id="44577"/>
    <lineage>
        <taxon>Bacteria</taxon>
        <taxon>Pseudomonadati</taxon>
        <taxon>Pseudomonadota</taxon>
        <taxon>Betaproteobacteria</taxon>
        <taxon>Nitrosomonadales</taxon>
        <taxon>Nitrosomonadaceae</taxon>
        <taxon>Nitrosomonas</taxon>
    </lineage>
</organism>
<dbReference type="GO" id="GO:0005615">
    <property type="term" value="C:extracellular space"/>
    <property type="evidence" value="ECO:0007669"/>
    <property type="project" value="InterPro"/>
</dbReference>
<dbReference type="KEGG" id="nur:ATY38_07515"/>
<name>A0A1H2FJ93_9PROT</name>
<evidence type="ECO:0000256" key="2">
    <source>
        <dbReference type="ARBA" id="ARBA00004613"/>
    </source>
</evidence>
<keyword evidence="4" id="KW-0677">Repeat</keyword>
<dbReference type="PROSITE" id="PS00330">
    <property type="entry name" value="HEMOLYSIN_CALCIUM"/>
    <property type="match status" value="2"/>
</dbReference>
<dbReference type="Gene3D" id="2.150.10.10">
    <property type="entry name" value="Serralysin-like metalloprotease, C-terminal"/>
    <property type="match status" value="2"/>
</dbReference>
<dbReference type="InterPro" id="IPR001343">
    <property type="entry name" value="Hemolysn_Ca-bd"/>
</dbReference>
<keyword evidence="7" id="KW-1185">Reference proteome</keyword>
<feature type="domain" description="Peptidase M10 serralysin C-terminal" evidence="5">
    <location>
        <begin position="180"/>
        <end position="250"/>
    </location>
</feature>
<dbReference type="InterPro" id="IPR013858">
    <property type="entry name" value="Peptidase_M10B_C"/>
</dbReference>
<comment type="subcellular location">
    <subcellularLocation>
        <location evidence="2">Secreted</location>
    </subcellularLocation>
</comment>
<evidence type="ECO:0000256" key="4">
    <source>
        <dbReference type="ARBA" id="ARBA00022737"/>
    </source>
</evidence>
<protein>
    <submittedName>
        <fullName evidence="6">Type I secretion C-terminal target domain (VC_A0849 subclass)</fullName>
    </submittedName>
</protein>
<dbReference type="Pfam" id="PF00353">
    <property type="entry name" value="HemolysinCabind"/>
    <property type="match status" value="3"/>
</dbReference>
<dbReference type="Pfam" id="PF08548">
    <property type="entry name" value="Peptidase_M10_C"/>
    <property type="match status" value="1"/>
</dbReference>
<sequence length="297" mass="31072">MTYYAAWYGTNSNEDLYSFVLTSFEPPDFDYYLSIYGAGGNDTIYGGTLDDSLYGQDGNDTILGDSGDDHIEGGIGNDILDGQEGRDTMKGGAGDDSYYINQANEYLTENANSGTDKVYTSANNFTLPANFEWLFLEGTVSSGTGNNLSNTLLGNNSANTFVGLDGDDTIVTNGGNDILVGNKGIDTLNGGDGNDVFNGGSGADTYFGGSGADDFGYFSVSDSPVGGMDKITDFNRTQGDRINLSPIDADLTLPGDQAFTVGTYVNGILTGDVIGGADIKIQLVGAPALNLSIDILL</sequence>
<dbReference type="SUPFAM" id="SSF51120">
    <property type="entry name" value="beta-Roll"/>
    <property type="match status" value="2"/>
</dbReference>
<dbReference type="AlphaFoldDB" id="A0A1H2FJ93"/>
<dbReference type="GO" id="GO:0005509">
    <property type="term" value="F:calcium ion binding"/>
    <property type="evidence" value="ECO:0007669"/>
    <property type="project" value="InterPro"/>
</dbReference>
<dbReference type="Proteomes" id="UP000182882">
    <property type="component" value="Unassembled WGS sequence"/>
</dbReference>
<dbReference type="InterPro" id="IPR050557">
    <property type="entry name" value="RTX_toxin/Mannuronan_C5-epim"/>
</dbReference>
<dbReference type="PRINTS" id="PR00313">
    <property type="entry name" value="CABNDNGRPT"/>
</dbReference>
<evidence type="ECO:0000256" key="3">
    <source>
        <dbReference type="ARBA" id="ARBA00022525"/>
    </source>
</evidence>
<evidence type="ECO:0000259" key="5">
    <source>
        <dbReference type="Pfam" id="PF08548"/>
    </source>
</evidence>